<dbReference type="CDD" id="cd00303">
    <property type="entry name" value="retropepsin_like"/>
    <property type="match status" value="1"/>
</dbReference>
<accession>A0A6J1R5N0</accession>
<dbReference type="PANTHER" id="PTHR47331:SF5">
    <property type="entry name" value="RIBONUCLEASE H"/>
    <property type="match status" value="1"/>
</dbReference>
<evidence type="ECO:0000313" key="2">
    <source>
        <dbReference type="RefSeq" id="XP_024890319.1"/>
    </source>
</evidence>
<dbReference type="PANTHER" id="PTHR47331">
    <property type="entry name" value="PHD-TYPE DOMAIN-CONTAINING PROTEIN"/>
    <property type="match status" value="1"/>
</dbReference>
<dbReference type="OrthoDB" id="7553448at2759"/>
<protein>
    <submittedName>
        <fullName evidence="2">Uncharacterized protein LOC112466458</fullName>
    </submittedName>
</protein>
<proteinExistence type="predicted"/>
<dbReference type="GeneID" id="112466458"/>
<dbReference type="RefSeq" id="XP_024890319.1">
    <property type="nucleotide sequence ID" value="XM_025034551.1"/>
</dbReference>
<gene>
    <name evidence="2" type="primary">LOC112466458</name>
</gene>
<keyword evidence="1" id="KW-1185">Reference proteome</keyword>
<name>A0A6J1R5N0_9HYME</name>
<reference evidence="2" key="1">
    <citation type="submission" date="2025-08" db="UniProtKB">
        <authorList>
            <consortium name="RefSeq"/>
        </authorList>
    </citation>
    <scope>IDENTIFICATION</scope>
    <source>
        <tissue evidence="2">Whole body</tissue>
    </source>
</reference>
<organism evidence="1 2">
    <name type="scientific">Temnothorax curvispinosus</name>
    <dbReference type="NCBI Taxonomy" id="300111"/>
    <lineage>
        <taxon>Eukaryota</taxon>
        <taxon>Metazoa</taxon>
        <taxon>Ecdysozoa</taxon>
        <taxon>Arthropoda</taxon>
        <taxon>Hexapoda</taxon>
        <taxon>Insecta</taxon>
        <taxon>Pterygota</taxon>
        <taxon>Neoptera</taxon>
        <taxon>Endopterygota</taxon>
        <taxon>Hymenoptera</taxon>
        <taxon>Apocrita</taxon>
        <taxon>Aculeata</taxon>
        <taxon>Formicoidea</taxon>
        <taxon>Formicidae</taxon>
        <taxon>Myrmicinae</taxon>
        <taxon>Temnothorax</taxon>
    </lineage>
</organism>
<evidence type="ECO:0000313" key="1">
    <source>
        <dbReference type="Proteomes" id="UP000504618"/>
    </source>
</evidence>
<dbReference type="Proteomes" id="UP000504618">
    <property type="component" value="Unplaced"/>
</dbReference>
<dbReference type="AlphaFoldDB" id="A0A6J1R5N0"/>
<sequence length="444" mass="49393">MRKGHAVQACSSKFTCRLCQRKHHTTLHLDSDFQPKALDVVPTSPLSQPDTTTKEEVNSLFTFSNATARVHVLLATAWITVGSSSGRFVTVRALLDQGSEMTFITEKLAQCLRLKRIRLPTTISAVGCVNAGTYRSAATITISPRDRTAPAFSTTALILKSLTSYIPPRVETELTLSHLADLPWADSDPMSTDPIQILVGADLYGELILDGLRKGATGRPIAQNTVLGWIISGPMASSLVSSHTSSSPLSSTPPFVTSHFCSQGESLEAELRRFWEVEEIPRSSILSPADEQCEEHFRQTHSRCPDGRYMVRLPFKTGPPINIGHSRAIADKCLQRLTRRLQRNPEQQKEYSDFLREYEKLGHMQEVPRSQIDNAQNVYIPHHPVIREDSVTTHLRVVFNASCLTANGSSLNDHLLTGPKLQQDLPAVLLQWRQSRYVYTADIT</sequence>